<dbReference type="RefSeq" id="XP_040757698.1">
    <property type="nucleotide sequence ID" value="XM_040903036.1"/>
</dbReference>
<keyword evidence="2" id="KW-1185">Reference proteome</keyword>
<organism evidence="1 2">
    <name type="scientific">Laetiporus sulphureus 93-53</name>
    <dbReference type="NCBI Taxonomy" id="1314785"/>
    <lineage>
        <taxon>Eukaryota</taxon>
        <taxon>Fungi</taxon>
        <taxon>Dikarya</taxon>
        <taxon>Basidiomycota</taxon>
        <taxon>Agaricomycotina</taxon>
        <taxon>Agaricomycetes</taxon>
        <taxon>Polyporales</taxon>
        <taxon>Laetiporus</taxon>
    </lineage>
</organism>
<name>A0A165AZR2_9APHY</name>
<proteinExistence type="predicted"/>
<gene>
    <name evidence="1" type="ORF">LAESUDRAFT_57895</name>
</gene>
<evidence type="ECO:0000313" key="2">
    <source>
        <dbReference type="Proteomes" id="UP000076871"/>
    </source>
</evidence>
<dbReference type="EMBL" id="KV427704">
    <property type="protein sequence ID" value="KZS99957.1"/>
    <property type="molecule type" value="Genomic_DNA"/>
</dbReference>
<accession>A0A165AZR2</accession>
<dbReference type="GeneID" id="63820067"/>
<dbReference type="AlphaFoldDB" id="A0A165AZR2"/>
<evidence type="ECO:0000313" key="1">
    <source>
        <dbReference type="EMBL" id="KZS99957.1"/>
    </source>
</evidence>
<dbReference type="InParanoid" id="A0A165AZR2"/>
<sequence>MAQTGAFDRRTAIQPGPRRAVPQRLFLLPLVLRYFSVCDLFSSRLRRLLAGCRCFDGWIAVQPLANLHASFAPSTSSPLSTARNLLVGCWCGLGSWARRSGLRYHDI</sequence>
<dbReference type="Proteomes" id="UP000076871">
    <property type="component" value="Unassembled WGS sequence"/>
</dbReference>
<reference evidence="1 2" key="1">
    <citation type="journal article" date="2016" name="Mol. Biol. Evol.">
        <title>Comparative Genomics of Early-Diverging Mushroom-Forming Fungi Provides Insights into the Origins of Lignocellulose Decay Capabilities.</title>
        <authorList>
            <person name="Nagy L.G."/>
            <person name="Riley R."/>
            <person name="Tritt A."/>
            <person name="Adam C."/>
            <person name="Daum C."/>
            <person name="Floudas D."/>
            <person name="Sun H."/>
            <person name="Yadav J.S."/>
            <person name="Pangilinan J."/>
            <person name="Larsson K.H."/>
            <person name="Matsuura K."/>
            <person name="Barry K."/>
            <person name="Labutti K."/>
            <person name="Kuo R."/>
            <person name="Ohm R.A."/>
            <person name="Bhattacharya S.S."/>
            <person name="Shirouzu T."/>
            <person name="Yoshinaga Y."/>
            <person name="Martin F.M."/>
            <person name="Grigoriev I.V."/>
            <person name="Hibbett D.S."/>
        </authorList>
    </citation>
    <scope>NUCLEOTIDE SEQUENCE [LARGE SCALE GENOMIC DNA]</scope>
    <source>
        <strain evidence="1 2">93-53</strain>
    </source>
</reference>
<protein>
    <submittedName>
        <fullName evidence="1">Uncharacterized protein</fullName>
    </submittedName>
</protein>